<reference evidence="1 2" key="1">
    <citation type="submission" date="2014-09" db="EMBL/GenBank/DDBJ databases">
        <authorList>
            <person name="Magalhaes I.L.F."/>
            <person name="Oliveira U."/>
            <person name="Santos F.R."/>
            <person name="Vidigal T.H.D.A."/>
            <person name="Brescovit A.D."/>
            <person name="Santos A.J."/>
        </authorList>
    </citation>
    <scope>NUCLEOTIDE SEQUENCE [LARGE SCALE GENOMIC DNA]</scope>
</reference>
<name>A0A0P1BQT6_9BASI</name>
<dbReference type="EMBL" id="CCYA01000276">
    <property type="protein sequence ID" value="CEH18716.1"/>
    <property type="molecule type" value="Genomic_DNA"/>
</dbReference>
<protein>
    <submittedName>
        <fullName evidence="1">Uncharacterized protein</fullName>
    </submittedName>
</protein>
<evidence type="ECO:0000313" key="2">
    <source>
        <dbReference type="Proteomes" id="UP000054845"/>
    </source>
</evidence>
<dbReference type="Proteomes" id="UP000054845">
    <property type="component" value="Unassembled WGS sequence"/>
</dbReference>
<organism evidence="1 2">
    <name type="scientific">Ceraceosorus bombacis</name>
    <dbReference type="NCBI Taxonomy" id="401625"/>
    <lineage>
        <taxon>Eukaryota</taxon>
        <taxon>Fungi</taxon>
        <taxon>Dikarya</taxon>
        <taxon>Basidiomycota</taxon>
        <taxon>Ustilaginomycotina</taxon>
        <taxon>Exobasidiomycetes</taxon>
        <taxon>Ceraceosorales</taxon>
        <taxon>Ceraceosoraceae</taxon>
        <taxon>Ceraceosorus</taxon>
    </lineage>
</organism>
<evidence type="ECO:0000313" key="1">
    <source>
        <dbReference type="EMBL" id="CEH18716.1"/>
    </source>
</evidence>
<keyword evidence="2" id="KW-1185">Reference proteome</keyword>
<dbReference type="AlphaFoldDB" id="A0A0P1BQT6"/>
<proteinExistence type="predicted"/>
<dbReference type="OrthoDB" id="10495262at2759"/>
<sequence length="98" mass="10837">MPSGMPQSRVVERWSVTRGAREVYCYQSLVLVKADLRCLSRCRECCLARLELSMQGTLGMVKAGAAAVASTHKPRSARGRLWDIGVAGQRSERGRAER</sequence>
<accession>A0A0P1BQT6</accession>